<reference evidence="2 3" key="1">
    <citation type="submission" date="2016-11" db="EMBL/GenBank/DDBJ databases">
        <authorList>
            <person name="Varghese N."/>
            <person name="Submissions S."/>
        </authorList>
    </citation>
    <scope>NUCLEOTIDE SEQUENCE [LARGE SCALE GENOMIC DNA]</scope>
    <source>
        <strain evidence="2 3">DSM 28249</strain>
    </source>
</reference>
<accession>A0A1M7A7G2</accession>
<feature type="transmembrane region" description="Helical" evidence="1">
    <location>
        <begin position="71"/>
        <end position="93"/>
    </location>
</feature>
<gene>
    <name evidence="2" type="ORF">SAMN05443432_101329</name>
</gene>
<proteinExistence type="predicted"/>
<keyword evidence="1" id="KW-0472">Membrane</keyword>
<dbReference type="AlphaFoldDB" id="A0A1M7A7G2"/>
<organism evidence="2 3">
    <name type="scientific">Roseovarius litoreus</name>
    <dbReference type="NCBI Taxonomy" id="1155722"/>
    <lineage>
        <taxon>Bacteria</taxon>
        <taxon>Pseudomonadati</taxon>
        <taxon>Pseudomonadota</taxon>
        <taxon>Alphaproteobacteria</taxon>
        <taxon>Rhodobacterales</taxon>
        <taxon>Roseobacteraceae</taxon>
        <taxon>Roseovarius</taxon>
    </lineage>
</organism>
<dbReference type="Proteomes" id="UP000322545">
    <property type="component" value="Unassembled WGS sequence"/>
</dbReference>
<keyword evidence="1" id="KW-0812">Transmembrane</keyword>
<keyword evidence="3" id="KW-1185">Reference proteome</keyword>
<evidence type="ECO:0008006" key="4">
    <source>
        <dbReference type="Google" id="ProtNLM"/>
    </source>
</evidence>
<sequence>MCCTQGYGQGVGVSGEWLKTAVLLLRFLVDIAVGIFFLVLIGIAALLIGKFVKWLESFDVVPAPVIKGLTFLEYGLFAVDVVCFAFLVVMAGYKLMVEIWREYK</sequence>
<evidence type="ECO:0000313" key="2">
    <source>
        <dbReference type="EMBL" id="SHL38595.1"/>
    </source>
</evidence>
<dbReference type="EMBL" id="FRCB01000001">
    <property type="protein sequence ID" value="SHL38595.1"/>
    <property type="molecule type" value="Genomic_DNA"/>
</dbReference>
<protein>
    <recommendedName>
        <fullName evidence="4">Tripartite ATP-independent transporter, DctQ component</fullName>
    </recommendedName>
</protein>
<evidence type="ECO:0000313" key="3">
    <source>
        <dbReference type="Proteomes" id="UP000322545"/>
    </source>
</evidence>
<name>A0A1M7A7G2_9RHOB</name>
<feature type="transmembrane region" description="Helical" evidence="1">
    <location>
        <begin position="27"/>
        <end position="51"/>
    </location>
</feature>
<keyword evidence="1" id="KW-1133">Transmembrane helix</keyword>
<evidence type="ECO:0000256" key="1">
    <source>
        <dbReference type="SAM" id="Phobius"/>
    </source>
</evidence>